<name>A0A250JPD3_9BACT</name>
<accession>A0A250JPD3</accession>
<proteinExistence type="predicted"/>
<evidence type="ECO:0000313" key="1">
    <source>
        <dbReference type="EMBL" id="ATB45347.1"/>
    </source>
</evidence>
<dbReference type="OrthoDB" id="5383381at2"/>
<organism evidence="1 2">
    <name type="scientific">Corallococcus macrosporus DSM 14697</name>
    <dbReference type="NCBI Taxonomy" id="1189310"/>
    <lineage>
        <taxon>Bacteria</taxon>
        <taxon>Pseudomonadati</taxon>
        <taxon>Myxococcota</taxon>
        <taxon>Myxococcia</taxon>
        <taxon>Myxococcales</taxon>
        <taxon>Cystobacterineae</taxon>
        <taxon>Myxococcaceae</taxon>
        <taxon>Corallococcus</taxon>
    </lineage>
</organism>
<dbReference type="KEGG" id="mmas:MYMAC_000932"/>
<protein>
    <submittedName>
        <fullName evidence="1">Uncharacterized protein</fullName>
    </submittedName>
</protein>
<gene>
    <name evidence="1" type="ORF">MYMAC_000932</name>
</gene>
<dbReference type="EMBL" id="CP022203">
    <property type="protein sequence ID" value="ATB45347.1"/>
    <property type="molecule type" value="Genomic_DNA"/>
</dbReference>
<keyword evidence="2" id="KW-1185">Reference proteome</keyword>
<evidence type="ECO:0000313" key="2">
    <source>
        <dbReference type="Proteomes" id="UP000217343"/>
    </source>
</evidence>
<dbReference type="Proteomes" id="UP000217343">
    <property type="component" value="Chromosome"/>
</dbReference>
<sequence>MRQVRWGILGLAIAAVAAAGGWSMWGATPATTRAPTVTGDVRPGSPADLASEVRALRAELAALRRGQGHLLQRVASVERPVPAPVLAEGAAPGLTGTAPPAPTLAASEAAREERRQELEAELQAVAHTEPRDRDWAGQTETLVTRAFSGPDFAGSRLTRVDCRTRLCVLEVEHDAAEARAELLPSLLTVNGLQGQAVMRPADGDGRWASRIYLSRAGEALPMTLRP</sequence>
<dbReference type="RefSeq" id="WP_095957210.1">
    <property type="nucleotide sequence ID" value="NZ_CP022203.1"/>
</dbReference>
<dbReference type="AlphaFoldDB" id="A0A250JPD3"/>
<reference evidence="1 2" key="1">
    <citation type="submission" date="2017-06" db="EMBL/GenBank/DDBJ databases">
        <title>Sequencing and comparative analysis of myxobacterial genomes.</title>
        <authorList>
            <person name="Rupp O."/>
            <person name="Goesmann A."/>
            <person name="Sogaard-Andersen L."/>
        </authorList>
    </citation>
    <scope>NUCLEOTIDE SEQUENCE [LARGE SCALE GENOMIC DNA]</scope>
    <source>
        <strain evidence="1 2">DSM 14697</strain>
    </source>
</reference>